<dbReference type="AlphaFoldDB" id="A0A6L5Z679"/>
<keyword evidence="2" id="KW-1185">Reference proteome</keyword>
<organism evidence="1 2">
    <name type="scientific">Halovulum marinum</name>
    <dbReference type="NCBI Taxonomy" id="2662447"/>
    <lineage>
        <taxon>Bacteria</taxon>
        <taxon>Pseudomonadati</taxon>
        <taxon>Pseudomonadota</taxon>
        <taxon>Alphaproteobacteria</taxon>
        <taxon>Rhodobacterales</taxon>
        <taxon>Paracoccaceae</taxon>
        <taxon>Halovulum</taxon>
    </lineage>
</organism>
<proteinExistence type="predicted"/>
<gene>
    <name evidence="1" type="ORF">GE300_18405</name>
</gene>
<evidence type="ECO:0000313" key="1">
    <source>
        <dbReference type="EMBL" id="MSU91555.1"/>
    </source>
</evidence>
<evidence type="ECO:0000313" key="2">
    <source>
        <dbReference type="Proteomes" id="UP000474957"/>
    </source>
</evidence>
<sequence>MALLKVALPAAALVLLGLVLLWDTDRNAGVGLVFDDADLDALRTGLRITRPQFSGTSLEGDVYDFRAQTVEPRDLEMTIADVEQLAGRVTYRDGAVIELRSERARLDIPERRVVLETGIDIRTSDGYAAQAELVEIDIATSTLEATGPIVASGPPGRIEAAALSMMPAANAGGAGFDNEVLMRFTGGVKVTYIPQPEDRPE</sequence>
<name>A0A6L5Z679_9RHOB</name>
<dbReference type="EMBL" id="WIND01000021">
    <property type="protein sequence ID" value="MSU91555.1"/>
    <property type="molecule type" value="Genomic_DNA"/>
</dbReference>
<reference evidence="1 2" key="1">
    <citation type="submission" date="2019-10" db="EMBL/GenBank/DDBJ databases">
        <title>Cognatihalovulum marinum gen. nov. sp. nov., a new member of the family Rhodobacteraceae isolated from deep seawater of the Northwest Indian Ocean.</title>
        <authorList>
            <person name="Ruan C."/>
            <person name="Wang J."/>
            <person name="Zheng X."/>
            <person name="Song L."/>
            <person name="Zhu Y."/>
            <person name="Huang Y."/>
            <person name="Lu Z."/>
            <person name="Du W."/>
            <person name="Huang L."/>
            <person name="Dai X."/>
        </authorList>
    </citation>
    <scope>NUCLEOTIDE SEQUENCE [LARGE SCALE GENOMIC DNA]</scope>
    <source>
        <strain evidence="1 2">2CG4</strain>
    </source>
</reference>
<accession>A0A6L5Z679</accession>
<dbReference type="Proteomes" id="UP000474957">
    <property type="component" value="Unassembled WGS sequence"/>
</dbReference>
<comment type="caution">
    <text evidence="1">The sequence shown here is derived from an EMBL/GenBank/DDBJ whole genome shotgun (WGS) entry which is preliminary data.</text>
</comment>
<protein>
    <recommendedName>
        <fullName evidence="3">Lipopolysaccharide export system protein LptC</fullName>
    </recommendedName>
</protein>
<evidence type="ECO:0008006" key="3">
    <source>
        <dbReference type="Google" id="ProtNLM"/>
    </source>
</evidence>
<dbReference type="RefSeq" id="WP_154448830.1">
    <property type="nucleotide sequence ID" value="NZ_WIND01000021.1"/>
</dbReference>